<dbReference type="InterPro" id="IPR036365">
    <property type="entry name" value="PGBD-like_sf"/>
</dbReference>
<protein>
    <submittedName>
        <fullName evidence="3">Peptidoglycan-binding protein</fullName>
    </submittedName>
</protein>
<name>A0AAE3LQV5_9RHOB</name>
<dbReference type="InterPro" id="IPR002477">
    <property type="entry name" value="Peptidoglycan-bd-like"/>
</dbReference>
<feature type="signal peptide" evidence="1">
    <location>
        <begin position="1"/>
        <end position="23"/>
    </location>
</feature>
<dbReference type="Proteomes" id="UP001208041">
    <property type="component" value="Unassembled WGS sequence"/>
</dbReference>
<gene>
    <name evidence="3" type="ORF">OH136_04900</name>
</gene>
<dbReference type="Pfam" id="PF01471">
    <property type="entry name" value="PG_binding_1"/>
    <property type="match status" value="1"/>
</dbReference>
<accession>A0AAE3LQV5</accession>
<dbReference type="InterPro" id="IPR036366">
    <property type="entry name" value="PGBDSf"/>
</dbReference>
<dbReference type="EMBL" id="JAOYFC010000001">
    <property type="protein sequence ID" value="MCV6823889.1"/>
    <property type="molecule type" value="Genomic_DNA"/>
</dbReference>
<feature type="chain" id="PRO_5042216098" evidence="1">
    <location>
        <begin position="24"/>
        <end position="402"/>
    </location>
</feature>
<dbReference type="AlphaFoldDB" id="A0AAE3LQV5"/>
<keyword evidence="1" id="KW-0732">Signal</keyword>
<evidence type="ECO:0000313" key="3">
    <source>
        <dbReference type="EMBL" id="MCV6823889.1"/>
    </source>
</evidence>
<keyword evidence="4" id="KW-1185">Reference proteome</keyword>
<dbReference type="Gene3D" id="1.10.101.10">
    <property type="entry name" value="PGBD-like superfamily/PGBD"/>
    <property type="match status" value="1"/>
</dbReference>
<feature type="domain" description="Peptidoglycan binding-like" evidence="2">
    <location>
        <begin position="80"/>
        <end position="123"/>
    </location>
</feature>
<evidence type="ECO:0000256" key="1">
    <source>
        <dbReference type="SAM" id="SignalP"/>
    </source>
</evidence>
<evidence type="ECO:0000313" key="4">
    <source>
        <dbReference type="Proteomes" id="UP001208041"/>
    </source>
</evidence>
<dbReference type="RefSeq" id="WP_263952718.1">
    <property type="nucleotide sequence ID" value="NZ_JAOYFC010000001.1"/>
</dbReference>
<proteinExistence type="predicted"/>
<dbReference type="SUPFAM" id="SSF47090">
    <property type="entry name" value="PGBD-like"/>
    <property type="match status" value="1"/>
</dbReference>
<sequence length="402" mass="42800">MFSFRALSCRCAVLSFATVSVMAVQMQPAKADFGEALVAGVINGLVSEAFEQQDQTTTSTQQATVKKKVTVSPEVQENMDLQRALNHFGFAAGHPDGVLGKKSRAAMAQVQSDLGYPVTGEFDDYERAFMLRSYDRAMANPEEAKQIAATSPLGMRAVLVEYQILEEARMTPDNPDAPIEGDGAAEFPDLFGDAGEGDIALSTYCDEVGTRSFDSSGPVLSQQNADMLLAEQFCFVRVPAIEDGAQAAASIAGLTDAQIEQECMGLVPAMNDLSIAVSMQSMDEVLVATHEWTQSTGASEEQLSTTGKICLSVGYDIDNMDVALSAALLLAAVDNPAYAELVGHHLSQGFGATMRPELAIDWYESAAQSVAAGGEEVFLSENILRLMQIYMAGQVLAANLGG</sequence>
<organism evidence="3 4">
    <name type="scientific">Halocynthiibacter halioticoli</name>
    <dbReference type="NCBI Taxonomy" id="2986804"/>
    <lineage>
        <taxon>Bacteria</taxon>
        <taxon>Pseudomonadati</taxon>
        <taxon>Pseudomonadota</taxon>
        <taxon>Alphaproteobacteria</taxon>
        <taxon>Rhodobacterales</taxon>
        <taxon>Paracoccaceae</taxon>
        <taxon>Halocynthiibacter</taxon>
    </lineage>
</organism>
<evidence type="ECO:0000259" key="2">
    <source>
        <dbReference type="Pfam" id="PF01471"/>
    </source>
</evidence>
<comment type="caution">
    <text evidence="3">The sequence shown here is derived from an EMBL/GenBank/DDBJ whole genome shotgun (WGS) entry which is preliminary data.</text>
</comment>
<reference evidence="3" key="1">
    <citation type="submission" date="2022-10" db="EMBL/GenBank/DDBJ databases">
        <authorList>
            <person name="Yue Y."/>
        </authorList>
    </citation>
    <scope>NUCLEOTIDE SEQUENCE</scope>
    <source>
        <strain evidence="3">Z654</strain>
    </source>
</reference>